<dbReference type="NCBIfam" id="TIGR01641">
    <property type="entry name" value="phageSPP1_gp7"/>
    <property type="match status" value="1"/>
</dbReference>
<evidence type="ECO:0000313" key="1">
    <source>
        <dbReference type="EMBL" id="DAE22646.1"/>
    </source>
</evidence>
<name>A0A8S5QTY2_9VIRU</name>
<dbReference type="EMBL" id="BK015736">
    <property type="protein sequence ID" value="DAE22646.1"/>
    <property type="molecule type" value="Genomic_DNA"/>
</dbReference>
<accession>A0A8S5QTY2</accession>
<sequence length="304" mass="35795">MYENLDADNRVYLIYCDIGNYRHWIKESVSADKFFNNLDLLKSALKELTLIDYNYNVPTPEKELSDLCKKEQEIIRNFLARYWIKTVSEATKLKTVNGKSKKIKSFFDSLKLYEERFSEETLCLLEKAKCERPDYTLKKQSKAEKNKLFLVETEKLLDNQDNVMDKTEQNAEDFAWFFQNNYLLSRAFRKDIDSDIVYDIARLMLIKFNYKKAARFLRIKFKIDTTFATQLYITACSILESHKDIARYQQLGLDKYFIINNSSACPICQKLNGKIYSFSEAQIGTNYPPFCGHNCSTIGLYREK</sequence>
<reference evidence="1" key="1">
    <citation type="journal article" date="2021" name="Proc. Natl. Acad. Sci. U.S.A.">
        <title>A Catalog of Tens of Thousands of Viruses from Human Metagenomes Reveals Hidden Associations with Chronic Diseases.</title>
        <authorList>
            <person name="Tisza M.J."/>
            <person name="Buck C.B."/>
        </authorList>
    </citation>
    <scope>NUCLEOTIDE SEQUENCE</scope>
    <source>
        <strain evidence="1">CtfRs3</strain>
    </source>
</reference>
<dbReference type="InterPro" id="IPR006528">
    <property type="entry name" value="Phage_head_morphogenesis_dom"/>
</dbReference>
<organism evidence="1">
    <name type="scientific">Phage sp. ctfRs3</name>
    <dbReference type="NCBI Taxonomy" id="2826751"/>
    <lineage>
        <taxon>Viruses</taxon>
    </lineage>
</organism>
<proteinExistence type="predicted"/>
<protein>
    <submittedName>
        <fullName evidence="1">Minor capsid protein</fullName>
    </submittedName>
</protein>